<dbReference type="Pfam" id="PF00027">
    <property type="entry name" value="cNMP_binding"/>
    <property type="match status" value="1"/>
</dbReference>
<dbReference type="AlphaFoldDB" id="A0A6G9AUB4"/>
<gene>
    <name evidence="2" type="ORF">G8759_27220</name>
</gene>
<sequence>MDILREFLQESGFDTVEQSTILSQFHRRELSKGNLFAEAGRICDQLAFVEKGLFQFFADRDGDEITTYTAGTADFVVSLGSFLKQQPSRESIRALTDSVLWSISRHSFNQLRQTISSFELFYMGLLEDQINCIEESRYNLLTLSAEERYQKLMTDEPHLLQEVPLQYLASILGVTPRHLSRIRGQIRQLTINHQGWLTERSGHLSKRLAYLTDHLCIVNQLTKRRYEIATSNRVIISELFHISPALSA</sequence>
<evidence type="ECO:0000313" key="2">
    <source>
        <dbReference type="EMBL" id="QIP16061.1"/>
    </source>
</evidence>
<accession>A0A6G9AUB4</accession>
<reference evidence="2 3" key="1">
    <citation type="submission" date="2020-03" db="EMBL/GenBank/DDBJ databases">
        <authorList>
            <person name="Kim M.K."/>
        </authorList>
    </citation>
    <scope>NUCLEOTIDE SEQUENCE [LARGE SCALE GENOMIC DNA]</scope>
    <source>
        <strain evidence="2 3">BT328</strain>
    </source>
</reference>
<evidence type="ECO:0000259" key="1">
    <source>
        <dbReference type="PROSITE" id="PS50042"/>
    </source>
</evidence>
<organism evidence="2 3">
    <name type="scientific">Spirosoma aureum</name>
    <dbReference type="NCBI Taxonomy" id="2692134"/>
    <lineage>
        <taxon>Bacteria</taxon>
        <taxon>Pseudomonadati</taxon>
        <taxon>Bacteroidota</taxon>
        <taxon>Cytophagia</taxon>
        <taxon>Cytophagales</taxon>
        <taxon>Cytophagaceae</taxon>
        <taxon>Spirosoma</taxon>
    </lineage>
</organism>
<name>A0A6G9AUB4_9BACT</name>
<dbReference type="InterPro" id="IPR018490">
    <property type="entry name" value="cNMP-bd_dom_sf"/>
</dbReference>
<keyword evidence="3" id="KW-1185">Reference proteome</keyword>
<dbReference type="PROSITE" id="PS50042">
    <property type="entry name" value="CNMP_BINDING_3"/>
    <property type="match status" value="1"/>
</dbReference>
<dbReference type="SUPFAM" id="SSF51206">
    <property type="entry name" value="cAMP-binding domain-like"/>
    <property type="match status" value="1"/>
</dbReference>
<protein>
    <submittedName>
        <fullName evidence="2">Crp/Fnr family transcriptional regulator</fullName>
    </submittedName>
</protein>
<evidence type="ECO:0000313" key="3">
    <source>
        <dbReference type="Proteomes" id="UP000501802"/>
    </source>
</evidence>
<dbReference type="Gene3D" id="2.60.120.10">
    <property type="entry name" value="Jelly Rolls"/>
    <property type="match status" value="1"/>
</dbReference>
<dbReference type="InterPro" id="IPR000595">
    <property type="entry name" value="cNMP-bd_dom"/>
</dbReference>
<dbReference type="InterPro" id="IPR014710">
    <property type="entry name" value="RmlC-like_jellyroll"/>
</dbReference>
<dbReference type="EMBL" id="CP050063">
    <property type="protein sequence ID" value="QIP16061.1"/>
    <property type="molecule type" value="Genomic_DNA"/>
</dbReference>
<feature type="domain" description="Cyclic nucleotide-binding" evidence="1">
    <location>
        <begin position="9"/>
        <end position="111"/>
    </location>
</feature>
<proteinExistence type="predicted"/>
<dbReference type="KEGG" id="spib:G8759_27220"/>
<dbReference type="RefSeq" id="WP_167215534.1">
    <property type="nucleotide sequence ID" value="NZ_CP050063.1"/>
</dbReference>
<dbReference type="Proteomes" id="UP000501802">
    <property type="component" value="Chromosome"/>
</dbReference>
<dbReference type="CDD" id="cd00038">
    <property type="entry name" value="CAP_ED"/>
    <property type="match status" value="1"/>
</dbReference>